<accession>A0A834RFW2</accession>
<dbReference type="InterPro" id="IPR024134">
    <property type="entry name" value="SOD_Cu/Zn_/chaperone"/>
</dbReference>
<dbReference type="OMA" id="YIACAIQ"/>
<dbReference type="InterPro" id="IPR001424">
    <property type="entry name" value="SOD_Cu_Zn_dom"/>
</dbReference>
<keyword evidence="1" id="KW-0862">Zinc</keyword>
<comment type="catalytic activity">
    <reaction evidence="1">
        <text>2 superoxide + 2 H(+) = H2O2 + O2</text>
        <dbReference type="Rhea" id="RHEA:20696"/>
        <dbReference type="ChEBI" id="CHEBI:15378"/>
        <dbReference type="ChEBI" id="CHEBI:15379"/>
        <dbReference type="ChEBI" id="CHEBI:16240"/>
        <dbReference type="ChEBI" id="CHEBI:18421"/>
        <dbReference type="EC" id="1.15.1.1"/>
    </reaction>
</comment>
<comment type="cofactor">
    <cofactor evidence="1">
        <name>Zn(2+)</name>
        <dbReference type="ChEBI" id="CHEBI:29105"/>
    </cofactor>
    <text evidence="1">Binds 1 zinc ion per subunit.</text>
</comment>
<evidence type="ECO:0000259" key="3">
    <source>
        <dbReference type="Pfam" id="PF00080"/>
    </source>
</evidence>
<dbReference type="GO" id="GO:0004784">
    <property type="term" value="F:superoxide dismutase activity"/>
    <property type="evidence" value="ECO:0007669"/>
    <property type="project" value="UniProtKB-EC"/>
</dbReference>
<evidence type="ECO:0000313" key="4">
    <source>
        <dbReference type="EMBL" id="KAF7494961.1"/>
    </source>
</evidence>
<dbReference type="EC" id="1.15.1.1" evidence="1"/>
<keyword evidence="2" id="KW-0732">Signal</keyword>
<feature type="domain" description="Superoxide dismutase copper/zinc binding" evidence="3">
    <location>
        <begin position="87"/>
        <end position="223"/>
    </location>
</feature>
<dbReference type="PRINTS" id="PR00068">
    <property type="entry name" value="CUZNDISMTASE"/>
</dbReference>
<dbReference type="Gene3D" id="2.60.40.200">
    <property type="entry name" value="Superoxide dismutase, copper/zinc binding domain"/>
    <property type="match status" value="1"/>
</dbReference>
<gene>
    <name evidence="4" type="ORF">SSS_3052</name>
</gene>
<dbReference type="CDD" id="cd00305">
    <property type="entry name" value="Cu-Zn_Superoxide_Dismutase"/>
    <property type="match status" value="1"/>
</dbReference>
<dbReference type="InterPro" id="IPR036423">
    <property type="entry name" value="SOD-like_Cu/Zn_dom_sf"/>
</dbReference>
<dbReference type="SUPFAM" id="SSF49329">
    <property type="entry name" value="Cu,Zn superoxide dismutase-like"/>
    <property type="match status" value="1"/>
</dbReference>
<dbReference type="EMBL" id="WVUK01000051">
    <property type="protein sequence ID" value="KAF7494961.1"/>
    <property type="molecule type" value="Genomic_DNA"/>
</dbReference>
<feature type="chain" id="PRO_5038259392" description="Superoxide dismutase [Cu-Zn]" evidence="2">
    <location>
        <begin position="22"/>
        <end position="232"/>
    </location>
</feature>
<sequence length="232" mass="25238">MKSSLAFLLPIFLGLLPTIISQNDLYYRRAFYEPQQQLRPMPYAQFSPSFFTSNLRRQENGPLVIVPNQHVKARFAVALFNNTETGVTGLVTFFQGGPHLHVEVHGILNGLTPGLHGFHVHEYGDMRNGCTSMGGHFNPFGKTHGSPAHLERHVGDLGNIFADRTGFSEFGFYDGQISLFPGLTEILGRGLVVHANKDDLGQGGHKDSKTTGNAGGRVGCAPIVLAALPSNK</sequence>
<organism evidence="4">
    <name type="scientific">Sarcoptes scabiei</name>
    <name type="common">Itch mite</name>
    <name type="synonym">Acarus scabiei</name>
    <dbReference type="NCBI Taxonomy" id="52283"/>
    <lineage>
        <taxon>Eukaryota</taxon>
        <taxon>Metazoa</taxon>
        <taxon>Ecdysozoa</taxon>
        <taxon>Arthropoda</taxon>
        <taxon>Chelicerata</taxon>
        <taxon>Arachnida</taxon>
        <taxon>Acari</taxon>
        <taxon>Acariformes</taxon>
        <taxon>Sarcoptiformes</taxon>
        <taxon>Astigmata</taxon>
        <taxon>Psoroptidia</taxon>
        <taxon>Sarcoptoidea</taxon>
        <taxon>Sarcoptidae</taxon>
        <taxon>Sarcoptinae</taxon>
        <taxon>Sarcoptes</taxon>
    </lineage>
</organism>
<name>A0A834RFW2_SARSC</name>
<dbReference type="Pfam" id="PF00080">
    <property type="entry name" value="Sod_Cu"/>
    <property type="match status" value="1"/>
</dbReference>
<comment type="similarity">
    <text evidence="1">Belongs to the Cu-Zn superoxide dismutase family.</text>
</comment>
<evidence type="ECO:0000313" key="5">
    <source>
        <dbReference type="EnsemblMetazoa" id="KAF7494961.1"/>
    </source>
</evidence>
<keyword evidence="6" id="KW-1185">Reference proteome</keyword>
<feature type="signal peptide" evidence="2">
    <location>
        <begin position="1"/>
        <end position="21"/>
    </location>
</feature>
<comment type="cofactor">
    <cofactor evidence="1">
        <name>Cu cation</name>
        <dbReference type="ChEBI" id="CHEBI:23378"/>
    </cofactor>
    <text evidence="1">Binds 1 copper ion per subunit.</text>
</comment>
<protein>
    <recommendedName>
        <fullName evidence="1">Superoxide dismutase [Cu-Zn]</fullName>
        <ecNumber evidence="1">1.15.1.1</ecNumber>
    </recommendedName>
</protein>
<proteinExistence type="inferred from homology"/>
<reference evidence="5" key="3">
    <citation type="submission" date="2022-06" db="UniProtKB">
        <authorList>
            <consortium name="EnsemblMetazoa"/>
        </authorList>
    </citation>
    <scope>IDENTIFICATION</scope>
</reference>
<dbReference type="Proteomes" id="UP000070412">
    <property type="component" value="Unassembled WGS sequence"/>
</dbReference>
<reference evidence="4" key="2">
    <citation type="submission" date="2020-01" db="EMBL/GenBank/DDBJ databases">
        <authorList>
            <person name="Korhonen P.K.K."/>
            <person name="Guangxu M.G."/>
            <person name="Wang T.W."/>
            <person name="Stroehlein A.J.S."/>
            <person name="Young N.D."/>
            <person name="Ang C.-S.A."/>
            <person name="Fernando D.W.F."/>
            <person name="Lu H.L."/>
            <person name="Taylor S.T."/>
            <person name="Ehtesham M.E.M."/>
            <person name="Najaraj S.H.N."/>
            <person name="Harsha G.H.G."/>
            <person name="Madugundu A.M."/>
            <person name="Renuse S.R."/>
            <person name="Holt D.H."/>
            <person name="Pandey A.P."/>
            <person name="Papenfuss A.P."/>
            <person name="Gasser R.B.G."/>
            <person name="Fischer K.F."/>
        </authorList>
    </citation>
    <scope>NUCLEOTIDE SEQUENCE</scope>
    <source>
        <strain evidence="4">SSS_KF_BRIS2020</strain>
    </source>
</reference>
<keyword evidence="1" id="KW-0186">Copper</keyword>
<dbReference type="GO" id="GO:0005507">
    <property type="term" value="F:copper ion binding"/>
    <property type="evidence" value="ECO:0007669"/>
    <property type="project" value="InterPro"/>
</dbReference>
<dbReference type="InterPro" id="IPR018152">
    <property type="entry name" value="SOD_Cu/Zn_BS"/>
</dbReference>
<evidence type="ECO:0000256" key="2">
    <source>
        <dbReference type="SAM" id="SignalP"/>
    </source>
</evidence>
<evidence type="ECO:0000256" key="1">
    <source>
        <dbReference type="RuleBase" id="RU000393"/>
    </source>
</evidence>
<dbReference type="PANTHER" id="PTHR10003">
    <property type="entry name" value="SUPEROXIDE DISMUTASE CU-ZN -RELATED"/>
    <property type="match status" value="1"/>
</dbReference>
<dbReference type="OrthoDB" id="2015551at2759"/>
<evidence type="ECO:0000313" key="6">
    <source>
        <dbReference type="Proteomes" id="UP000070412"/>
    </source>
</evidence>
<keyword evidence="1" id="KW-0479">Metal-binding</keyword>
<keyword evidence="1" id="KW-0560">Oxidoreductase</keyword>
<reference evidence="6" key="1">
    <citation type="journal article" date="2020" name="PLoS Negl. Trop. Dis.">
        <title>High-quality nuclear genome for Sarcoptes scabiei-A critical resource for a neglected parasite.</title>
        <authorList>
            <person name="Korhonen P.K."/>
            <person name="Gasser R.B."/>
            <person name="Ma G."/>
            <person name="Wang T."/>
            <person name="Stroehlein A.J."/>
            <person name="Young N.D."/>
            <person name="Ang C.S."/>
            <person name="Fernando D.D."/>
            <person name="Lu H.C."/>
            <person name="Taylor S."/>
            <person name="Reynolds S.L."/>
            <person name="Mofiz E."/>
            <person name="Najaraj S.H."/>
            <person name="Gowda H."/>
            <person name="Madugundu A."/>
            <person name="Renuse S."/>
            <person name="Holt D."/>
            <person name="Pandey A."/>
            <person name="Papenfuss A.T."/>
            <person name="Fischer K."/>
        </authorList>
    </citation>
    <scope>NUCLEOTIDE SEQUENCE [LARGE SCALE GENOMIC DNA]</scope>
</reference>
<dbReference type="AlphaFoldDB" id="A0A834RFW2"/>
<comment type="function">
    <text evidence="1">Destroys radicals which are normally produced within the cells and which are toxic to biological systems.</text>
</comment>
<dbReference type="EnsemblMetazoa" id="SSS_3052s_mrna">
    <property type="protein sequence ID" value="KAF7494961.1"/>
    <property type="gene ID" value="SSS_3052"/>
</dbReference>
<dbReference type="PROSITE" id="PS00332">
    <property type="entry name" value="SOD_CU_ZN_2"/>
    <property type="match status" value="1"/>
</dbReference>